<sequence length="89" mass="9292">MSDGYPTAPQKEALRLICTRGPLDADRLGRRLADARRVSGNPGHAAAIARMAGTLAWRLAAQGFIAQAEGAWAATADGRRVISCTGESA</sequence>
<comment type="caution">
    <text evidence="1">The sequence shown here is derived from an EMBL/GenBank/DDBJ whole genome shotgun (WGS) entry which is preliminary data.</text>
</comment>
<dbReference type="Proteomes" id="UP000627984">
    <property type="component" value="Unassembled WGS sequence"/>
</dbReference>
<gene>
    <name evidence="1" type="ORF">GCM10010126_39970</name>
</gene>
<organism evidence="1 2">
    <name type="scientific">Planomonospora parontospora</name>
    <dbReference type="NCBI Taxonomy" id="58119"/>
    <lineage>
        <taxon>Bacteria</taxon>
        <taxon>Bacillati</taxon>
        <taxon>Actinomycetota</taxon>
        <taxon>Actinomycetes</taxon>
        <taxon>Streptosporangiales</taxon>
        <taxon>Streptosporangiaceae</taxon>
        <taxon>Planomonospora</taxon>
    </lineage>
</organism>
<evidence type="ECO:0000313" key="1">
    <source>
        <dbReference type="EMBL" id="GGK76738.1"/>
    </source>
</evidence>
<dbReference type="RefSeq" id="WP_191896085.1">
    <property type="nucleotide sequence ID" value="NZ_BMQD01000012.1"/>
</dbReference>
<proteinExistence type="predicted"/>
<dbReference type="EMBL" id="BMQD01000012">
    <property type="protein sequence ID" value="GGK76738.1"/>
    <property type="molecule type" value="Genomic_DNA"/>
</dbReference>
<evidence type="ECO:0000313" key="2">
    <source>
        <dbReference type="Proteomes" id="UP000627984"/>
    </source>
</evidence>
<accession>A0AA37F5N2</accession>
<name>A0AA37F5N2_9ACTN</name>
<protein>
    <submittedName>
        <fullName evidence="1">Uncharacterized protein</fullName>
    </submittedName>
</protein>
<reference evidence="1" key="1">
    <citation type="journal article" date="2014" name="Int. J. Syst. Evol. Microbiol.">
        <title>Complete genome sequence of Corynebacterium casei LMG S-19264T (=DSM 44701T), isolated from a smear-ripened cheese.</title>
        <authorList>
            <consortium name="US DOE Joint Genome Institute (JGI-PGF)"/>
            <person name="Walter F."/>
            <person name="Albersmeier A."/>
            <person name="Kalinowski J."/>
            <person name="Ruckert C."/>
        </authorList>
    </citation>
    <scope>NUCLEOTIDE SEQUENCE</scope>
    <source>
        <strain evidence="1">JCM 3093</strain>
    </source>
</reference>
<dbReference type="AlphaFoldDB" id="A0AA37F5N2"/>
<reference evidence="1" key="2">
    <citation type="submission" date="2022-09" db="EMBL/GenBank/DDBJ databases">
        <authorList>
            <person name="Sun Q."/>
            <person name="Ohkuma M."/>
        </authorList>
    </citation>
    <scope>NUCLEOTIDE SEQUENCE</scope>
    <source>
        <strain evidence="1">JCM 3093</strain>
    </source>
</reference>